<dbReference type="InterPro" id="IPR000014">
    <property type="entry name" value="PAS"/>
</dbReference>
<dbReference type="InterPro" id="IPR003661">
    <property type="entry name" value="HisK_dim/P_dom"/>
</dbReference>
<evidence type="ECO:0000256" key="1">
    <source>
        <dbReference type="ARBA" id="ARBA00000085"/>
    </source>
</evidence>
<dbReference type="Gene3D" id="3.30.565.10">
    <property type="entry name" value="Histidine kinase-like ATPase, C-terminal domain"/>
    <property type="match status" value="1"/>
</dbReference>
<sequence length="621" mass="71413">MKNFIKSNISQESLALLLTQAPVALSMLMGDEFIIQVANPQILQLWGKPPQIIGRKLIDALPELEGQPFMDILSQVRTTGTPYKGYKEFCYLVRNGKREECYFDFIYAPIFNDEETEIIGVSVVATEVTDQVNAEKKLAETEYTFERLIKESDYSIALYKGPDLIIDIANNSMLRTWGKNEKVIGMKLEEALPELEGQPFIKILKDIFKTGKTYSATEDEFVLERNGQLYTSYYNFSYKPLFNEHGEVYAILNFATDVTEMVLTKKQLKLNEEKYKNLADSLPIIIWTADKEGNINYYNKKWYDYTGFEGIDSREVATLKILHPDDVKRAMQIWETSQKNKSAYEIEYQFKDNKEEDSYKWFLGRAVPIKDTNDDIIQWIGTCTDINEFKQFQQQKDNFLGIASHELKTPLTSLKLYSQFLEKNLRKQEDDKNADVAKKMDEQINKLTSLVNDLLDVTKIQNGKILLNKSDFDFDDLVEEIFTEQQMITSHKILVESEKIGNIYSDRHRISQVMSNLIGNAIKYSPDSDRIHITTKVTDDDCVLFAVRDFGIGIPADKTEKVFEQYYRVSGSKEHTFPGLGLGLYISSEIIKRSGGKIFVNSIEGKGSEFCFLIPKNNEAN</sequence>
<feature type="domain" description="Histidine kinase" evidence="6">
    <location>
        <begin position="402"/>
        <end position="618"/>
    </location>
</feature>
<dbReference type="SMART" id="SM00388">
    <property type="entry name" value="HisKA"/>
    <property type="match status" value="1"/>
</dbReference>
<dbReference type="SUPFAM" id="SSF47384">
    <property type="entry name" value="Homodimeric domain of signal transducing histidine kinase"/>
    <property type="match status" value="1"/>
</dbReference>
<dbReference type="EC" id="2.7.13.3" evidence="2"/>
<dbReference type="Pfam" id="PF08447">
    <property type="entry name" value="PAS_3"/>
    <property type="match status" value="1"/>
</dbReference>
<dbReference type="SMART" id="SM00091">
    <property type="entry name" value="PAS"/>
    <property type="match status" value="3"/>
</dbReference>
<organism evidence="9 10">
    <name type="scientific">Epilithonimonas hominis</name>
    <dbReference type="NCBI Taxonomy" id="420404"/>
    <lineage>
        <taxon>Bacteria</taxon>
        <taxon>Pseudomonadati</taxon>
        <taxon>Bacteroidota</taxon>
        <taxon>Flavobacteriia</taxon>
        <taxon>Flavobacteriales</taxon>
        <taxon>Weeksellaceae</taxon>
        <taxon>Chryseobacterium group</taxon>
        <taxon>Epilithonimonas</taxon>
    </lineage>
</organism>
<dbReference type="Gene3D" id="3.30.450.20">
    <property type="entry name" value="PAS domain"/>
    <property type="match status" value="3"/>
</dbReference>
<dbReference type="RefSeq" id="WP_089767799.1">
    <property type="nucleotide sequence ID" value="NZ_FNWX01000002.1"/>
</dbReference>
<keyword evidence="3" id="KW-0597">Phosphoprotein</keyword>
<dbReference type="NCBIfam" id="TIGR00229">
    <property type="entry name" value="sensory_box"/>
    <property type="match status" value="1"/>
</dbReference>
<dbReference type="Proteomes" id="UP000198555">
    <property type="component" value="Unassembled WGS sequence"/>
</dbReference>
<protein>
    <recommendedName>
        <fullName evidence="2">histidine kinase</fullName>
        <ecNumber evidence="2">2.7.13.3</ecNumber>
    </recommendedName>
</protein>
<keyword evidence="4" id="KW-0808">Transferase</keyword>
<dbReference type="PROSITE" id="PS50112">
    <property type="entry name" value="PAS"/>
    <property type="match status" value="1"/>
</dbReference>
<evidence type="ECO:0000313" key="9">
    <source>
        <dbReference type="EMBL" id="SEH38412.1"/>
    </source>
</evidence>
<dbReference type="PANTHER" id="PTHR43304:SF1">
    <property type="entry name" value="PAC DOMAIN-CONTAINING PROTEIN"/>
    <property type="match status" value="1"/>
</dbReference>
<dbReference type="InterPro" id="IPR004358">
    <property type="entry name" value="Sig_transdc_His_kin-like_C"/>
</dbReference>
<dbReference type="InterPro" id="IPR013656">
    <property type="entry name" value="PAS_4"/>
</dbReference>
<feature type="domain" description="PAC" evidence="8">
    <location>
        <begin position="344"/>
        <end position="398"/>
    </location>
</feature>
<evidence type="ECO:0000259" key="7">
    <source>
        <dbReference type="PROSITE" id="PS50112"/>
    </source>
</evidence>
<accession>A0A1H6HVU7</accession>
<dbReference type="Gene3D" id="1.10.287.130">
    <property type="match status" value="1"/>
</dbReference>
<dbReference type="Pfam" id="PF08448">
    <property type="entry name" value="PAS_4"/>
    <property type="match status" value="2"/>
</dbReference>
<evidence type="ECO:0000256" key="5">
    <source>
        <dbReference type="ARBA" id="ARBA00022777"/>
    </source>
</evidence>
<dbReference type="InterPro" id="IPR035965">
    <property type="entry name" value="PAS-like_dom_sf"/>
</dbReference>
<dbReference type="InterPro" id="IPR036097">
    <property type="entry name" value="HisK_dim/P_sf"/>
</dbReference>
<evidence type="ECO:0000256" key="4">
    <source>
        <dbReference type="ARBA" id="ARBA00022679"/>
    </source>
</evidence>
<dbReference type="InterPro" id="IPR052162">
    <property type="entry name" value="Sensor_kinase/Photoreceptor"/>
</dbReference>
<dbReference type="GO" id="GO:0000155">
    <property type="term" value="F:phosphorelay sensor kinase activity"/>
    <property type="evidence" value="ECO:0007669"/>
    <property type="project" value="InterPro"/>
</dbReference>
<feature type="domain" description="PAS" evidence="7">
    <location>
        <begin position="271"/>
        <end position="341"/>
    </location>
</feature>
<dbReference type="AlphaFoldDB" id="A0A1H6HVU7"/>
<dbReference type="SMART" id="SM00387">
    <property type="entry name" value="HATPase_c"/>
    <property type="match status" value="1"/>
</dbReference>
<evidence type="ECO:0000259" key="8">
    <source>
        <dbReference type="PROSITE" id="PS50113"/>
    </source>
</evidence>
<dbReference type="PANTHER" id="PTHR43304">
    <property type="entry name" value="PHYTOCHROME-LIKE PROTEIN CPH1"/>
    <property type="match status" value="1"/>
</dbReference>
<gene>
    <name evidence="9" type="ORF">SAMN05421793_10237</name>
</gene>
<dbReference type="InterPro" id="IPR005467">
    <property type="entry name" value="His_kinase_dom"/>
</dbReference>
<dbReference type="InterPro" id="IPR036890">
    <property type="entry name" value="HATPase_C_sf"/>
</dbReference>
<dbReference type="InterPro" id="IPR000700">
    <property type="entry name" value="PAS-assoc_C"/>
</dbReference>
<dbReference type="FunFam" id="3.30.450.20:FF:000099">
    <property type="entry name" value="Sensory box sensor histidine kinase"/>
    <property type="match status" value="1"/>
</dbReference>
<dbReference type="CDD" id="cd00082">
    <property type="entry name" value="HisKA"/>
    <property type="match status" value="1"/>
</dbReference>
<dbReference type="PRINTS" id="PR00344">
    <property type="entry name" value="BCTRLSENSOR"/>
</dbReference>
<dbReference type="SUPFAM" id="SSF55874">
    <property type="entry name" value="ATPase domain of HSP90 chaperone/DNA topoisomerase II/histidine kinase"/>
    <property type="match status" value="1"/>
</dbReference>
<comment type="catalytic activity">
    <reaction evidence="1">
        <text>ATP + protein L-histidine = ADP + protein N-phospho-L-histidine.</text>
        <dbReference type="EC" id="2.7.13.3"/>
    </reaction>
</comment>
<dbReference type="Pfam" id="PF00512">
    <property type="entry name" value="HisKA"/>
    <property type="match status" value="1"/>
</dbReference>
<dbReference type="InterPro" id="IPR003594">
    <property type="entry name" value="HATPase_dom"/>
</dbReference>
<dbReference type="PROSITE" id="PS50109">
    <property type="entry name" value="HIS_KIN"/>
    <property type="match status" value="1"/>
</dbReference>
<dbReference type="STRING" id="420404.SAMN05421793_10237"/>
<dbReference type="CDD" id="cd00075">
    <property type="entry name" value="HATPase"/>
    <property type="match status" value="1"/>
</dbReference>
<dbReference type="PROSITE" id="PS50113">
    <property type="entry name" value="PAC"/>
    <property type="match status" value="2"/>
</dbReference>
<evidence type="ECO:0000256" key="3">
    <source>
        <dbReference type="ARBA" id="ARBA00022553"/>
    </source>
</evidence>
<feature type="domain" description="PAC" evidence="8">
    <location>
        <begin position="215"/>
        <end position="270"/>
    </location>
</feature>
<keyword evidence="10" id="KW-1185">Reference proteome</keyword>
<dbReference type="EMBL" id="FNWX01000002">
    <property type="protein sequence ID" value="SEH38412.1"/>
    <property type="molecule type" value="Genomic_DNA"/>
</dbReference>
<proteinExistence type="predicted"/>
<evidence type="ECO:0000259" key="6">
    <source>
        <dbReference type="PROSITE" id="PS50109"/>
    </source>
</evidence>
<dbReference type="FunFam" id="3.30.565.10:FF:000006">
    <property type="entry name" value="Sensor histidine kinase WalK"/>
    <property type="match status" value="1"/>
</dbReference>
<keyword evidence="5" id="KW-0418">Kinase</keyword>
<dbReference type="CDD" id="cd00130">
    <property type="entry name" value="PAS"/>
    <property type="match status" value="1"/>
</dbReference>
<dbReference type="SUPFAM" id="SSF55785">
    <property type="entry name" value="PYP-like sensor domain (PAS domain)"/>
    <property type="match status" value="3"/>
</dbReference>
<dbReference type="InterPro" id="IPR013655">
    <property type="entry name" value="PAS_fold_3"/>
</dbReference>
<reference evidence="10" key="1">
    <citation type="submission" date="2016-10" db="EMBL/GenBank/DDBJ databases">
        <authorList>
            <person name="Varghese N."/>
            <person name="Submissions S."/>
        </authorList>
    </citation>
    <scope>NUCLEOTIDE SEQUENCE [LARGE SCALE GENOMIC DNA]</scope>
    <source>
        <strain evidence="10">DSM 19326</strain>
    </source>
</reference>
<name>A0A1H6HVU7_9FLAO</name>
<evidence type="ECO:0000256" key="2">
    <source>
        <dbReference type="ARBA" id="ARBA00012438"/>
    </source>
</evidence>
<dbReference type="Pfam" id="PF02518">
    <property type="entry name" value="HATPase_c"/>
    <property type="match status" value="1"/>
</dbReference>
<evidence type="ECO:0000313" key="10">
    <source>
        <dbReference type="Proteomes" id="UP000198555"/>
    </source>
</evidence>